<protein>
    <submittedName>
        <fullName evidence="2">DinB family protein</fullName>
    </submittedName>
</protein>
<dbReference type="OrthoDB" id="9793216at2"/>
<dbReference type="Gene3D" id="1.20.120.450">
    <property type="entry name" value="dinb family like domain"/>
    <property type="match status" value="1"/>
</dbReference>
<evidence type="ECO:0000313" key="3">
    <source>
        <dbReference type="Proteomes" id="UP000321362"/>
    </source>
</evidence>
<dbReference type="AlphaFoldDB" id="A0A5B8WCY9"/>
<accession>A0A5B8WCY9</accession>
<reference evidence="2 3" key="1">
    <citation type="journal article" date="2013" name="J. Microbiol.">
        <title>Mucilaginibacter ginsenosidivorax sp. nov., with ginsenoside converting activity isolated from sediment.</title>
        <authorList>
            <person name="Kim J.K."/>
            <person name="Choi T.E."/>
            <person name="Liu Q.M."/>
            <person name="Park H.Y."/>
            <person name="Yi T.H."/>
            <person name="Yoon M.H."/>
            <person name="Kim S.C."/>
            <person name="Im W.T."/>
        </authorList>
    </citation>
    <scope>NUCLEOTIDE SEQUENCE [LARGE SCALE GENOMIC DNA]</scope>
    <source>
        <strain evidence="2 3">KHI28</strain>
    </source>
</reference>
<dbReference type="Proteomes" id="UP000321362">
    <property type="component" value="Chromosome"/>
</dbReference>
<organism evidence="2 3">
    <name type="scientific">Mucilaginibacter ginsenosidivorax</name>
    <dbReference type="NCBI Taxonomy" id="862126"/>
    <lineage>
        <taxon>Bacteria</taxon>
        <taxon>Pseudomonadati</taxon>
        <taxon>Bacteroidota</taxon>
        <taxon>Sphingobacteriia</taxon>
        <taxon>Sphingobacteriales</taxon>
        <taxon>Sphingobacteriaceae</taxon>
        <taxon>Mucilaginibacter</taxon>
    </lineage>
</organism>
<sequence length="172" mass="20084">MIKIGRPYIEDAPSWYPYFFDLAEGDDLIEALEINKQQTINLIRSIPASAENHSYAEGKWTVKQVFIHLNDDERYYAYKAFCCTRRVNAILELPQGEDYNKDFNAQNRTLTDIADEFIIIRDATISLYKHMTDAMLDFKFDNTPVYTARSVGWMVVGHNVHHHNLLKERYGV</sequence>
<evidence type="ECO:0000259" key="1">
    <source>
        <dbReference type="Pfam" id="PF12867"/>
    </source>
</evidence>
<dbReference type="SUPFAM" id="SSF109854">
    <property type="entry name" value="DinB/YfiT-like putative metalloenzymes"/>
    <property type="match status" value="1"/>
</dbReference>
<dbReference type="InterPro" id="IPR024775">
    <property type="entry name" value="DinB-like"/>
</dbReference>
<dbReference type="Pfam" id="PF12867">
    <property type="entry name" value="DinB_2"/>
    <property type="match status" value="1"/>
</dbReference>
<dbReference type="InterPro" id="IPR034660">
    <property type="entry name" value="DinB/YfiT-like"/>
</dbReference>
<dbReference type="EMBL" id="CP042437">
    <property type="protein sequence ID" value="QEC79798.1"/>
    <property type="molecule type" value="Genomic_DNA"/>
</dbReference>
<keyword evidence="3" id="KW-1185">Reference proteome</keyword>
<evidence type="ECO:0000313" key="2">
    <source>
        <dbReference type="EMBL" id="QEC79798.1"/>
    </source>
</evidence>
<dbReference type="RefSeq" id="WP_147059734.1">
    <property type="nucleotide sequence ID" value="NZ_CP042437.1"/>
</dbReference>
<proteinExistence type="predicted"/>
<gene>
    <name evidence="2" type="ORF">FSB76_29000</name>
</gene>
<feature type="domain" description="DinB-like" evidence="1">
    <location>
        <begin position="32"/>
        <end position="164"/>
    </location>
</feature>
<dbReference type="KEGG" id="mgk:FSB76_29000"/>
<name>A0A5B8WCY9_9SPHI</name>